<dbReference type="GO" id="GO:0006282">
    <property type="term" value="P:regulation of DNA repair"/>
    <property type="evidence" value="ECO:0007669"/>
    <property type="project" value="UniProtKB-UniRule"/>
</dbReference>
<dbReference type="InterPro" id="IPR003783">
    <property type="entry name" value="Regulatory_RecX"/>
</dbReference>
<dbReference type="InterPro" id="IPR053924">
    <property type="entry name" value="RecX_HTH_2nd"/>
</dbReference>
<dbReference type="HAMAP" id="MF_01114">
    <property type="entry name" value="RecX"/>
    <property type="match status" value="1"/>
</dbReference>
<dbReference type="RefSeq" id="WP_091663847.1">
    <property type="nucleotide sequence ID" value="NZ_FONT01000010.1"/>
</dbReference>
<evidence type="ECO:0000256" key="4">
    <source>
        <dbReference type="ARBA" id="ARBA00022490"/>
    </source>
</evidence>
<dbReference type="PANTHER" id="PTHR33602:SF1">
    <property type="entry name" value="REGULATORY PROTEIN RECX FAMILY PROTEIN"/>
    <property type="match status" value="1"/>
</dbReference>
<dbReference type="AlphaFoldDB" id="A0A1I2F9T6"/>
<feature type="domain" description="RecX third three-helical" evidence="7">
    <location>
        <begin position="219"/>
        <end position="263"/>
    </location>
</feature>
<comment type="function">
    <text evidence="5">Modulates RecA activity.</text>
</comment>
<protein>
    <recommendedName>
        <fullName evidence="3 5">Regulatory protein RecX</fullName>
    </recommendedName>
</protein>
<dbReference type="PANTHER" id="PTHR33602">
    <property type="entry name" value="REGULATORY PROTEIN RECX FAMILY PROTEIN"/>
    <property type="match status" value="1"/>
</dbReference>
<sequence length="275" mass="32433">MEIAKITTQKKRTDRYNVYIFVDGKEEYAFSVDEDVLIKWQLRKGIILSEEDVVRILEQDEARKAWNDTLQYITHSMRTEYQIEQHLRKKEYEEEAIIRAIEKAKNYRYVDDLNYANSYVRTKMKTTDKGPAIIRQELKEKGVHLSFIETALEQFTPSKQLESALQFLEKKANIKRHDSSQAFKKRMLESLVRKGFSTDIALESWEASGISLPREVEKAAVQQSGEKAVKKWKKKYSGSELEWKVKEVLYRKGFSLSDIEEFLREQEMEDHGETL</sequence>
<comment type="subcellular location">
    <subcellularLocation>
        <location evidence="1 5">Cytoplasm</location>
    </subcellularLocation>
</comment>
<name>A0A1I2F9T6_9BACI</name>
<comment type="similarity">
    <text evidence="2 5">Belongs to the RecX family.</text>
</comment>
<dbReference type="Pfam" id="PF21982">
    <property type="entry name" value="RecX_HTH1"/>
    <property type="match status" value="1"/>
</dbReference>
<dbReference type="OrthoDB" id="5421057at2"/>
<evidence type="ECO:0000313" key="10">
    <source>
        <dbReference type="Proteomes" id="UP000199516"/>
    </source>
</evidence>
<evidence type="ECO:0000256" key="1">
    <source>
        <dbReference type="ARBA" id="ARBA00004496"/>
    </source>
</evidence>
<feature type="domain" description="RecX third three-helical" evidence="7">
    <location>
        <begin position="160"/>
        <end position="200"/>
    </location>
</feature>
<evidence type="ECO:0000259" key="8">
    <source>
        <dbReference type="Pfam" id="PF21982"/>
    </source>
</evidence>
<dbReference type="InterPro" id="IPR036388">
    <property type="entry name" value="WH-like_DNA-bd_sf"/>
</dbReference>
<evidence type="ECO:0000313" key="9">
    <source>
        <dbReference type="EMBL" id="SFF01965.1"/>
    </source>
</evidence>
<dbReference type="Pfam" id="PF02631">
    <property type="entry name" value="RecX_HTH2"/>
    <property type="match status" value="1"/>
</dbReference>
<dbReference type="EMBL" id="FONT01000010">
    <property type="protein sequence ID" value="SFF01965.1"/>
    <property type="molecule type" value="Genomic_DNA"/>
</dbReference>
<accession>A0A1I2F9T6</accession>
<evidence type="ECO:0000256" key="3">
    <source>
        <dbReference type="ARBA" id="ARBA00018111"/>
    </source>
</evidence>
<reference evidence="9 10" key="1">
    <citation type="submission" date="2016-10" db="EMBL/GenBank/DDBJ databases">
        <authorList>
            <person name="de Groot N.N."/>
        </authorList>
    </citation>
    <scope>NUCLEOTIDE SEQUENCE [LARGE SCALE GENOMIC DNA]</scope>
    <source>
        <strain evidence="9 10">DSM 23995</strain>
    </source>
</reference>
<evidence type="ECO:0000259" key="6">
    <source>
        <dbReference type="Pfam" id="PF02631"/>
    </source>
</evidence>
<dbReference type="NCBIfam" id="NF010733">
    <property type="entry name" value="PRK14135.1"/>
    <property type="match status" value="1"/>
</dbReference>
<dbReference type="Pfam" id="PF21981">
    <property type="entry name" value="RecX_HTH3"/>
    <property type="match status" value="2"/>
</dbReference>
<gene>
    <name evidence="5" type="primary">recX</name>
    <name evidence="9" type="ORF">SAMN05192532_11018</name>
</gene>
<feature type="domain" description="RecX second three-helical" evidence="6">
    <location>
        <begin position="111"/>
        <end position="152"/>
    </location>
</feature>
<dbReference type="InterPro" id="IPR053925">
    <property type="entry name" value="RecX_HTH_3rd"/>
</dbReference>
<keyword evidence="10" id="KW-1185">Reference proteome</keyword>
<evidence type="ECO:0000256" key="2">
    <source>
        <dbReference type="ARBA" id="ARBA00009695"/>
    </source>
</evidence>
<dbReference type="Proteomes" id="UP000199516">
    <property type="component" value="Unassembled WGS sequence"/>
</dbReference>
<proteinExistence type="inferred from homology"/>
<organism evidence="9 10">
    <name type="scientific">Alteribacillus iranensis</name>
    <dbReference type="NCBI Taxonomy" id="930128"/>
    <lineage>
        <taxon>Bacteria</taxon>
        <taxon>Bacillati</taxon>
        <taxon>Bacillota</taxon>
        <taxon>Bacilli</taxon>
        <taxon>Bacillales</taxon>
        <taxon>Bacillaceae</taxon>
        <taxon>Alteribacillus</taxon>
    </lineage>
</organism>
<keyword evidence="4 5" id="KW-0963">Cytoplasm</keyword>
<dbReference type="STRING" id="930128.SAMN05192532_11018"/>
<dbReference type="InterPro" id="IPR053926">
    <property type="entry name" value="RecX_HTH_1st"/>
</dbReference>
<feature type="domain" description="RecX first three-helical" evidence="8">
    <location>
        <begin position="65"/>
        <end position="103"/>
    </location>
</feature>
<evidence type="ECO:0000256" key="5">
    <source>
        <dbReference type="HAMAP-Rule" id="MF_01114"/>
    </source>
</evidence>
<dbReference type="GO" id="GO:0005737">
    <property type="term" value="C:cytoplasm"/>
    <property type="evidence" value="ECO:0007669"/>
    <property type="project" value="UniProtKB-SubCell"/>
</dbReference>
<evidence type="ECO:0000259" key="7">
    <source>
        <dbReference type="Pfam" id="PF21981"/>
    </source>
</evidence>
<dbReference type="Gene3D" id="1.10.10.10">
    <property type="entry name" value="Winged helix-like DNA-binding domain superfamily/Winged helix DNA-binding domain"/>
    <property type="match status" value="4"/>
</dbReference>